<evidence type="ECO:0000256" key="1">
    <source>
        <dbReference type="ARBA" id="ARBA00004651"/>
    </source>
</evidence>
<dbReference type="RefSeq" id="WP_245860494.1">
    <property type="nucleotide sequence ID" value="NZ_LYXE01000089.1"/>
</dbReference>
<name>A0A2H3KLN4_9CHLR</name>
<evidence type="ECO:0000256" key="5">
    <source>
        <dbReference type="ARBA" id="ARBA00022989"/>
    </source>
</evidence>
<feature type="domain" description="ABC transmembrane type-1" evidence="8">
    <location>
        <begin position="103"/>
        <end position="292"/>
    </location>
</feature>
<feature type="transmembrane region" description="Helical" evidence="7">
    <location>
        <begin position="109"/>
        <end position="133"/>
    </location>
</feature>
<dbReference type="InterPro" id="IPR050366">
    <property type="entry name" value="BP-dependent_transpt_permease"/>
</dbReference>
<evidence type="ECO:0000256" key="4">
    <source>
        <dbReference type="ARBA" id="ARBA00022692"/>
    </source>
</evidence>
<feature type="transmembrane region" description="Helical" evidence="7">
    <location>
        <begin position="168"/>
        <end position="185"/>
    </location>
</feature>
<feature type="transmembrane region" description="Helical" evidence="7">
    <location>
        <begin position="41"/>
        <end position="66"/>
    </location>
</feature>
<evidence type="ECO:0000256" key="7">
    <source>
        <dbReference type="RuleBase" id="RU363032"/>
    </source>
</evidence>
<dbReference type="EMBL" id="LYXE01000089">
    <property type="protein sequence ID" value="PDV98932.1"/>
    <property type="molecule type" value="Genomic_DNA"/>
</dbReference>
<dbReference type="InterPro" id="IPR035906">
    <property type="entry name" value="MetI-like_sf"/>
</dbReference>
<evidence type="ECO:0000313" key="9">
    <source>
        <dbReference type="EMBL" id="PDV98932.1"/>
    </source>
</evidence>
<keyword evidence="6 7" id="KW-0472">Membrane</keyword>
<keyword evidence="10" id="KW-1185">Reference proteome</keyword>
<evidence type="ECO:0000256" key="2">
    <source>
        <dbReference type="ARBA" id="ARBA00022448"/>
    </source>
</evidence>
<dbReference type="Pfam" id="PF00528">
    <property type="entry name" value="BPD_transp_1"/>
    <property type="match status" value="1"/>
</dbReference>
<keyword evidence="2 7" id="KW-0813">Transport</keyword>
<gene>
    <name evidence="9" type="ORF">A9Q02_14460</name>
</gene>
<keyword evidence="5 7" id="KW-1133">Transmembrane helix</keyword>
<dbReference type="Gene3D" id="1.10.3720.10">
    <property type="entry name" value="MetI-like"/>
    <property type="match status" value="1"/>
</dbReference>
<dbReference type="GO" id="GO:0055085">
    <property type="term" value="P:transmembrane transport"/>
    <property type="evidence" value="ECO:0007669"/>
    <property type="project" value="InterPro"/>
</dbReference>
<comment type="subcellular location">
    <subcellularLocation>
        <location evidence="1 7">Cell membrane</location>
        <topology evidence="1 7">Multi-pass membrane protein</topology>
    </subcellularLocation>
</comment>
<comment type="caution">
    <text evidence="9">The sequence shown here is derived from an EMBL/GenBank/DDBJ whole genome shotgun (WGS) entry which is preliminary data.</text>
</comment>
<organism evidence="9 10">
    <name type="scientific">Candidatus Chloroploca asiatica</name>
    <dbReference type="NCBI Taxonomy" id="1506545"/>
    <lineage>
        <taxon>Bacteria</taxon>
        <taxon>Bacillati</taxon>
        <taxon>Chloroflexota</taxon>
        <taxon>Chloroflexia</taxon>
        <taxon>Chloroflexales</taxon>
        <taxon>Chloroflexineae</taxon>
        <taxon>Oscillochloridaceae</taxon>
        <taxon>Candidatus Chloroploca</taxon>
    </lineage>
</organism>
<proteinExistence type="inferred from homology"/>
<sequence>MTVRIEPGLHQSKQAHAPLRRALRRARTRQRRGLMWALQRLNLTVGGLLIGTLLLTALFAPLLAVAPPDAIAPASRFQPPGLAHPFGTDGLGRDLFSRVVYGARTALQMAVPAVMIGSFSGIILGLLAGYYCGPLDQILSRIMDAWLALPGLLLAIVFVALLGPSLQTTVIALGLVGIPGYYRMVRNGTLSTREMLYVEAARTMGLGDGRILLRHILPNLTSPLVVLITLRLGTVILAGGALSFIGLGAQPPTPEWGALLASGRDSMDRAWWVAFFPGMAITASVMGFNLLGDGLRDLLAPEMAQDHRTHAGADEDECGS</sequence>
<dbReference type="PROSITE" id="PS50928">
    <property type="entry name" value="ABC_TM1"/>
    <property type="match status" value="1"/>
</dbReference>
<keyword evidence="4 7" id="KW-0812">Transmembrane</keyword>
<dbReference type="CDD" id="cd06261">
    <property type="entry name" value="TM_PBP2"/>
    <property type="match status" value="1"/>
</dbReference>
<dbReference type="PANTHER" id="PTHR43386">
    <property type="entry name" value="OLIGOPEPTIDE TRANSPORT SYSTEM PERMEASE PROTEIN APPC"/>
    <property type="match status" value="1"/>
</dbReference>
<dbReference type="PANTHER" id="PTHR43386:SF1">
    <property type="entry name" value="D,D-DIPEPTIDE TRANSPORT SYSTEM PERMEASE PROTEIN DDPC-RELATED"/>
    <property type="match status" value="1"/>
</dbReference>
<evidence type="ECO:0000256" key="3">
    <source>
        <dbReference type="ARBA" id="ARBA00022475"/>
    </source>
</evidence>
<accession>A0A2H3KLN4</accession>
<feature type="transmembrane region" description="Helical" evidence="7">
    <location>
        <begin position="269"/>
        <end position="291"/>
    </location>
</feature>
<feature type="transmembrane region" description="Helical" evidence="7">
    <location>
        <begin position="145"/>
        <end position="162"/>
    </location>
</feature>
<dbReference type="Proteomes" id="UP000220922">
    <property type="component" value="Unassembled WGS sequence"/>
</dbReference>
<protein>
    <submittedName>
        <fullName evidence="9">Peptide ABC transporter permease</fullName>
    </submittedName>
</protein>
<dbReference type="InterPro" id="IPR000515">
    <property type="entry name" value="MetI-like"/>
</dbReference>
<evidence type="ECO:0000256" key="6">
    <source>
        <dbReference type="ARBA" id="ARBA00023136"/>
    </source>
</evidence>
<reference evidence="9 10" key="1">
    <citation type="submission" date="2016-05" db="EMBL/GenBank/DDBJ databases">
        <authorList>
            <person name="Lavstsen T."/>
            <person name="Jespersen J.S."/>
        </authorList>
    </citation>
    <scope>NUCLEOTIDE SEQUENCE [LARGE SCALE GENOMIC DNA]</scope>
    <source>
        <strain evidence="9 10">B7-9</strain>
    </source>
</reference>
<evidence type="ECO:0000313" key="10">
    <source>
        <dbReference type="Proteomes" id="UP000220922"/>
    </source>
</evidence>
<dbReference type="GO" id="GO:0005886">
    <property type="term" value="C:plasma membrane"/>
    <property type="evidence" value="ECO:0007669"/>
    <property type="project" value="UniProtKB-SubCell"/>
</dbReference>
<feature type="transmembrane region" description="Helical" evidence="7">
    <location>
        <begin position="224"/>
        <end position="249"/>
    </location>
</feature>
<dbReference type="SUPFAM" id="SSF161098">
    <property type="entry name" value="MetI-like"/>
    <property type="match status" value="1"/>
</dbReference>
<dbReference type="AlphaFoldDB" id="A0A2H3KLN4"/>
<keyword evidence="3" id="KW-1003">Cell membrane</keyword>
<evidence type="ECO:0000259" key="8">
    <source>
        <dbReference type="PROSITE" id="PS50928"/>
    </source>
</evidence>
<comment type="similarity">
    <text evidence="7">Belongs to the binding-protein-dependent transport system permease family.</text>
</comment>